<dbReference type="Proteomes" id="UP001318040">
    <property type="component" value="Chromosome 28"/>
</dbReference>
<evidence type="ECO:0000259" key="2">
    <source>
        <dbReference type="Pfam" id="PF13837"/>
    </source>
</evidence>
<dbReference type="Gene3D" id="1.10.10.60">
    <property type="entry name" value="Homeodomain-like"/>
    <property type="match status" value="1"/>
</dbReference>
<keyword evidence="3" id="KW-1185">Reference proteome</keyword>
<feature type="region of interest" description="Disordered" evidence="1">
    <location>
        <begin position="1"/>
        <end position="20"/>
    </location>
</feature>
<feature type="compositionally biased region" description="Gly residues" evidence="1">
    <location>
        <begin position="263"/>
        <end position="276"/>
    </location>
</feature>
<organism evidence="3 5">
    <name type="scientific">Petromyzon marinus</name>
    <name type="common">Sea lamprey</name>
    <dbReference type="NCBI Taxonomy" id="7757"/>
    <lineage>
        <taxon>Eukaryota</taxon>
        <taxon>Metazoa</taxon>
        <taxon>Chordata</taxon>
        <taxon>Craniata</taxon>
        <taxon>Vertebrata</taxon>
        <taxon>Cyclostomata</taxon>
        <taxon>Hyperoartia</taxon>
        <taxon>Petromyzontiformes</taxon>
        <taxon>Petromyzontidae</taxon>
        <taxon>Petromyzon</taxon>
    </lineage>
</organism>
<evidence type="ECO:0000313" key="3">
    <source>
        <dbReference type="Proteomes" id="UP001318040"/>
    </source>
</evidence>
<reference evidence="4 5" key="1">
    <citation type="submission" date="2025-04" db="UniProtKB">
        <authorList>
            <consortium name="RefSeq"/>
        </authorList>
    </citation>
    <scope>IDENTIFICATION</scope>
    <source>
        <tissue evidence="4 5">Sperm</tissue>
    </source>
</reference>
<feature type="domain" description="Myb/SANT-like DNA-binding" evidence="2">
    <location>
        <begin position="20"/>
        <end position="93"/>
    </location>
</feature>
<evidence type="ECO:0000313" key="4">
    <source>
        <dbReference type="RefSeq" id="XP_032818273.1"/>
    </source>
</evidence>
<feature type="compositionally biased region" description="Basic residues" evidence="1">
    <location>
        <begin position="399"/>
        <end position="417"/>
    </location>
</feature>
<dbReference type="Pfam" id="PF13837">
    <property type="entry name" value="Myb_DNA-bind_4"/>
    <property type="match status" value="1"/>
</dbReference>
<feature type="region of interest" description="Disordered" evidence="1">
    <location>
        <begin position="360"/>
        <end position="505"/>
    </location>
</feature>
<dbReference type="AlphaFoldDB" id="A0AAJ7TI41"/>
<dbReference type="RefSeq" id="XP_032818274.1">
    <property type="nucleotide sequence ID" value="XM_032962383.1"/>
</dbReference>
<evidence type="ECO:0000313" key="5">
    <source>
        <dbReference type="RefSeq" id="XP_032818274.1"/>
    </source>
</evidence>
<gene>
    <name evidence="4 5" type="primary">LOC116947023</name>
</gene>
<protein>
    <submittedName>
        <fullName evidence="4 5">Uncharacterized protein LOC116947023 isoform X2</fullName>
    </submittedName>
</protein>
<name>A0AAJ7TI41_PETMA</name>
<accession>A0AAJ7TI41</accession>
<dbReference type="InterPro" id="IPR044822">
    <property type="entry name" value="Myb_DNA-bind_4"/>
</dbReference>
<feature type="region of interest" description="Disordered" evidence="1">
    <location>
        <begin position="242"/>
        <end position="280"/>
    </location>
</feature>
<evidence type="ECO:0000256" key="1">
    <source>
        <dbReference type="SAM" id="MobiDB-lite"/>
    </source>
</evidence>
<proteinExistence type="predicted"/>
<feature type="compositionally biased region" description="Low complexity" evidence="1">
    <location>
        <begin position="453"/>
        <end position="470"/>
    </location>
</feature>
<dbReference type="RefSeq" id="XP_032818273.1">
    <property type="nucleotide sequence ID" value="XM_032962382.1"/>
</dbReference>
<sequence length="505" mass="54291">MERSREMPAPGRFEGGDTSRTRWTHEETLALLSILKQMNVGGAMDARNQRNTPFFLRVMELLRQRGIACWTLTQVRVRWKNLKARYLMARRARERGGGGGGGIGGAGGGVRDRGKGAFAYFKEINEIIGGRPCVAVTREGHRAGVAGDRHVEPGDRRCYEFREEDHVEPNFKQEAMESKSHSPPYFAEVEVSGFTDHMDMAQGVKEEVEDDVESYSPQCNFEGDTAGTACIVPRSWTSNVDVTGESAAPSTSLGGAVPPRPCSGGGGGSSSDGSGAGDLPAQQRAYLGAQERMLLRLQRSSQEASFAFQRELQADEMRLLEPHLQAAAGVAASFLGVMERLSSLLEATVRDLPFASSAAMTAAAGDDRAPSSPTPQTPGQAPPTSNQSRGEQAAPPRSPPHHRRHHHRRHHLHHLHHQGLLADADVDGPVPSLGPHGRAANGDRSHGDETETETPTAASPVAGTAAASSAARRDARTPLLATSSPPRRLGYGGHKLPARFRTAEK</sequence>